<feature type="domain" description="RNA-editing substrate-binding complex 6 protein" evidence="2">
    <location>
        <begin position="147"/>
        <end position="343"/>
    </location>
</feature>
<gene>
    <name evidence="3" type="ORF">PCOR1329_LOCUS85594</name>
</gene>
<dbReference type="PANTHER" id="PTHR21228:SF40">
    <property type="entry name" value="LD45607P"/>
    <property type="match status" value="1"/>
</dbReference>
<sequence>RDVGSQGESGPLPEWPIWRGRAGGPQTAECRAVAAACALGVGIPAPPAGHAPGVGLARVPLSSARGRSSVPLNDEIMACSSWQEVLGLAGRKVELMDELNIVTALTRTARLHRDGDGGRTPLERVRGHEGLCTLLEHARHFAVRCRPQQLANAAWSCAVLLCQDAPLLQKICGLAVSRLGGFTTQNVANTVWALGTLGFHHEEMLRAALGYAEANIRDFTPQDLGNTCWAFARLQRQCDSLFQLVVRESLVRLNDFQPQNMSNLVWACATILYKDEAAMHVLATHAAGRVTEFTPQELSNLTWGMATLNLMCEPWLSASGAEMAVRSRECCPQDLSNTLWAYGTLKYKCNDHVRAMNWQVMRLIEHFSPQGLSNVAWGLSAMEYRDQMALTCICEEAMRRPLEQMTPPDVSTLLYSCAVLAWLHDGFLAWLRRAIRYLLPVFATRDVANVSWAMVILSHRDDHIFRQLMARSLEMLPDFNVQGLCNIAWAFVRFGVEVPAAVALGIAEQAVRRRPELAEEPGDAVLLSDAVCSEWLQHVPAPLFEACDAIGREHFDRLLPFLADMSNIPSLGCARGEAERYQQHIEGLNCIQLGRRLTVELLRRLGMLEDSREAAGQLRSLRERWLADELESADPTDATIRHKTIGAWSLASRCGSHGPEIVASGSPMGVDTRFVSCVVEHSRASDAEFQVLNRAADRLLSGFGAEGATLRVDVSEIPCLSCLGAFRQFQKAFPGVNLCASFNIRKVSDICDDRSAEAPPEPPRPPPRAHLAPPTVLAPDNRGRPPPRASPAPAPDKPARAAVGASAAQAAAQDATPPRPGAPAPDGAGGHAADSARARGARLAAAEAEPIGSASHPLEVAGVEALAGPGAADAWSGARTAKRPQQQSFY</sequence>
<proteinExistence type="predicted"/>
<dbReference type="Pfam" id="PF26188">
    <property type="entry name" value="RESC6"/>
    <property type="match status" value="1"/>
</dbReference>
<dbReference type="EMBL" id="CAUYUJ010022652">
    <property type="protein sequence ID" value="CAK0911847.1"/>
    <property type="molecule type" value="Genomic_DNA"/>
</dbReference>
<accession>A0ABN9YJ57</accession>
<comment type="caution">
    <text evidence="3">The sequence shown here is derived from an EMBL/GenBank/DDBJ whole genome shotgun (WGS) entry which is preliminary data.</text>
</comment>
<name>A0ABN9YJ57_9DINO</name>
<feature type="region of interest" description="Disordered" evidence="1">
    <location>
        <begin position="869"/>
        <end position="890"/>
    </location>
</feature>
<feature type="compositionally biased region" description="Low complexity" evidence="1">
    <location>
        <begin position="800"/>
        <end position="816"/>
    </location>
</feature>
<feature type="compositionally biased region" description="Pro residues" evidence="1">
    <location>
        <begin position="759"/>
        <end position="768"/>
    </location>
</feature>
<protein>
    <recommendedName>
        <fullName evidence="2">RNA-editing substrate-binding complex 6 protein domain-containing protein</fullName>
    </recommendedName>
</protein>
<evidence type="ECO:0000313" key="3">
    <source>
        <dbReference type="EMBL" id="CAK0911847.1"/>
    </source>
</evidence>
<evidence type="ECO:0000256" key="1">
    <source>
        <dbReference type="SAM" id="MobiDB-lite"/>
    </source>
</evidence>
<feature type="region of interest" description="Disordered" evidence="1">
    <location>
        <begin position="753"/>
        <end position="855"/>
    </location>
</feature>
<evidence type="ECO:0000313" key="4">
    <source>
        <dbReference type="Proteomes" id="UP001189429"/>
    </source>
</evidence>
<reference evidence="3" key="1">
    <citation type="submission" date="2023-10" db="EMBL/GenBank/DDBJ databases">
        <authorList>
            <person name="Chen Y."/>
            <person name="Shah S."/>
            <person name="Dougan E. K."/>
            <person name="Thang M."/>
            <person name="Chan C."/>
        </authorList>
    </citation>
    <scope>NUCLEOTIDE SEQUENCE [LARGE SCALE GENOMIC DNA]</scope>
</reference>
<dbReference type="InterPro" id="IPR058917">
    <property type="entry name" value="RESC6_dom"/>
</dbReference>
<evidence type="ECO:0000259" key="2">
    <source>
        <dbReference type="Pfam" id="PF26188"/>
    </source>
</evidence>
<feature type="non-terminal residue" evidence="3">
    <location>
        <position position="1"/>
    </location>
</feature>
<organism evidence="3 4">
    <name type="scientific">Prorocentrum cordatum</name>
    <dbReference type="NCBI Taxonomy" id="2364126"/>
    <lineage>
        <taxon>Eukaryota</taxon>
        <taxon>Sar</taxon>
        <taxon>Alveolata</taxon>
        <taxon>Dinophyceae</taxon>
        <taxon>Prorocentrales</taxon>
        <taxon>Prorocentraceae</taxon>
        <taxon>Prorocentrum</taxon>
    </lineage>
</organism>
<dbReference type="PANTHER" id="PTHR21228">
    <property type="entry name" value="FAST LEU-RICH DOMAIN-CONTAINING"/>
    <property type="match status" value="1"/>
</dbReference>
<dbReference type="InterPro" id="IPR050870">
    <property type="entry name" value="FAST_kinase"/>
</dbReference>
<feature type="compositionally biased region" description="Pro residues" evidence="1">
    <location>
        <begin position="784"/>
        <end position="796"/>
    </location>
</feature>
<dbReference type="Proteomes" id="UP001189429">
    <property type="component" value="Unassembled WGS sequence"/>
</dbReference>
<keyword evidence="4" id="KW-1185">Reference proteome</keyword>